<reference evidence="8" key="1">
    <citation type="submission" date="2022-08" db="UniProtKB">
        <authorList>
            <consortium name="EnsemblMetazoa"/>
        </authorList>
    </citation>
    <scope>IDENTIFICATION</scope>
    <source>
        <strain evidence="8">05x7-T-G4-1.051#20</strain>
    </source>
</reference>
<evidence type="ECO:0000256" key="6">
    <source>
        <dbReference type="SAM" id="MobiDB-lite"/>
    </source>
</evidence>
<dbReference type="InterPro" id="IPR014722">
    <property type="entry name" value="Rib_uL2_dom2"/>
</dbReference>
<dbReference type="GO" id="GO:0006260">
    <property type="term" value="P:DNA replication"/>
    <property type="evidence" value="ECO:0007669"/>
    <property type="project" value="TreeGrafter"/>
</dbReference>
<organism evidence="8 9">
    <name type="scientific">Magallana gigas</name>
    <name type="common">Pacific oyster</name>
    <name type="synonym">Crassostrea gigas</name>
    <dbReference type="NCBI Taxonomy" id="29159"/>
    <lineage>
        <taxon>Eukaryota</taxon>
        <taxon>Metazoa</taxon>
        <taxon>Spiralia</taxon>
        <taxon>Lophotrochozoa</taxon>
        <taxon>Mollusca</taxon>
        <taxon>Bivalvia</taxon>
        <taxon>Autobranchia</taxon>
        <taxon>Pteriomorphia</taxon>
        <taxon>Ostreida</taxon>
        <taxon>Ostreoidea</taxon>
        <taxon>Ostreidae</taxon>
        <taxon>Magallana</taxon>
    </lineage>
</organism>
<keyword evidence="5" id="KW-0175">Coiled coil</keyword>
<dbReference type="Pfam" id="PF18131">
    <property type="entry name" value="KN17_SH3"/>
    <property type="match status" value="1"/>
</dbReference>
<dbReference type="FunFam" id="1.10.10.2030:FF:000001">
    <property type="entry name" value="DNA/RNA-binding protein KIN17, putative"/>
    <property type="match status" value="1"/>
</dbReference>
<comment type="similarity">
    <text evidence="1">Belongs to the KIN17 family.</text>
</comment>
<dbReference type="FunFam" id="2.30.30.30:FF:000021">
    <property type="entry name" value="DNA/RNA-binding protein KIN17, putative"/>
    <property type="match status" value="1"/>
</dbReference>
<evidence type="ECO:0000256" key="2">
    <source>
        <dbReference type="ARBA" id="ARBA00022723"/>
    </source>
</evidence>
<dbReference type="Gene3D" id="2.30.30.140">
    <property type="match status" value="2"/>
</dbReference>
<feature type="domain" description="DNA/RNA-binding protein Kin17 WH-like" evidence="7">
    <location>
        <begin position="54"/>
        <end position="180"/>
    </location>
</feature>
<dbReference type="GO" id="GO:0005634">
    <property type="term" value="C:nucleus"/>
    <property type="evidence" value="ECO:0007669"/>
    <property type="project" value="TreeGrafter"/>
</dbReference>
<dbReference type="SUPFAM" id="SSF57667">
    <property type="entry name" value="beta-beta-alpha zinc fingers"/>
    <property type="match status" value="1"/>
</dbReference>
<dbReference type="GO" id="GO:0003690">
    <property type="term" value="F:double-stranded DNA binding"/>
    <property type="evidence" value="ECO:0007669"/>
    <property type="project" value="TreeGrafter"/>
</dbReference>
<protein>
    <recommendedName>
        <fullName evidence="7">DNA/RNA-binding protein Kin17 WH-like domain-containing protein</fullName>
    </recommendedName>
</protein>
<evidence type="ECO:0000313" key="9">
    <source>
        <dbReference type="Proteomes" id="UP000005408"/>
    </source>
</evidence>
<dbReference type="InterPro" id="IPR056767">
    <property type="entry name" value="C2H2-Znf_KIN17"/>
</dbReference>
<dbReference type="GO" id="GO:0006974">
    <property type="term" value="P:DNA damage response"/>
    <property type="evidence" value="ECO:0007669"/>
    <property type="project" value="TreeGrafter"/>
</dbReference>
<dbReference type="Gene3D" id="2.30.30.30">
    <property type="match status" value="1"/>
</dbReference>
<proteinExistence type="inferred from homology"/>
<feature type="coiled-coil region" evidence="5">
    <location>
        <begin position="151"/>
        <end position="185"/>
    </location>
</feature>
<dbReference type="CDD" id="cd13155">
    <property type="entry name" value="KOW_KIN17"/>
    <property type="match status" value="1"/>
</dbReference>
<evidence type="ECO:0000256" key="5">
    <source>
        <dbReference type="SAM" id="Coils"/>
    </source>
</evidence>
<feature type="compositionally biased region" description="Basic and acidic residues" evidence="6">
    <location>
        <begin position="234"/>
        <end position="274"/>
    </location>
</feature>
<evidence type="ECO:0000259" key="7">
    <source>
        <dbReference type="SMART" id="SM01253"/>
    </source>
</evidence>
<dbReference type="InterPro" id="IPR041330">
    <property type="entry name" value="KN17_SH3"/>
</dbReference>
<dbReference type="InterPro" id="IPR041995">
    <property type="entry name" value="KOW_KIN17"/>
</dbReference>
<keyword evidence="2" id="KW-0479">Metal-binding</keyword>
<keyword evidence="4" id="KW-0862">Zinc</keyword>
<feature type="region of interest" description="Disordered" evidence="6">
    <location>
        <begin position="217"/>
        <end position="274"/>
    </location>
</feature>
<evidence type="ECO:0000256" key="1">
    <source>
        <dbReference type="ARBA" id="ARBA00008517"/>
    </source>
</evidence>
<dbReference type="PANTHER" id="PTHR12805">
    <property type="entry name" value="KIN17 KIN, ANTIGENIC DETERMINANT OF RECA PROTEIN HOMOLOG"/>
    <property type="match status" value="1"/>
</dbReference>
<evidence type="ECO:0000256" key="3">
    <source>
        <dbReference type="ARBA" id="ARBA00022771"/>
    </source>
</evidence>
<dbReference type="Pfam" id="PF25095">
    <property type="entry name" value="C2H2-zf_KIN17"/>
    <property type="match status" value="1"/>
</dbReference>
<dbReference type="SMART" id="SM01253">
    <property type="entry name" value="Kin17_mid"/>
    <property type="match status" value="1"/>
</dbReference>
<dbReference type="InterPro" id="IPR019447">
    <property type="entry name" value="DNA/RNA-bd_Kin17_WH-like_dom"/>
</dbReference>
<evidence type="ECO:0000256" key="4">
    <source>
        <dbReference type="ARBA" id="ARBA00022833"/>
    </source>
</evidence>
<dbReference type="InterPro" id="IPR037321">
    <property type="entry name" value="KIN17-like"/>
</dbReference>
<dbReference type="AlphaFoldDB" id="A0A8W8M4L6"/>
<name>A0A8W8M4L6_MAGGI</name>
<dbReference type="Gene3D" id="1.10.10.2030">
    <property type="entry name" value="DNA/RNA-binding protein Kin17, conserved domain"/>
    <property type="match status" value="1"/>
</dbReference>
<dbReference type="GO" id="GO:0008270">
    <property type="term" value="F:zinc ion binding"/>
    <property type="evidence" value="ECO:0007669"/>
    <property type="project" value="UniProtKB-KW"/>
</dbReference>
<dbReference type="Proteomes" id="UP000005408">
    <property type="component" value="Unassembled WGS sequence"/>
</dbReference>
<evidence type="ECO:0000313" key="8">
    <source>
        <dbReference type="EnsemblMetazoa" id="G30554.1:cds"/>
    </source>
</evidence>
<dbReference type="PANTHER" id="PTHR12805:SF0">
    <property type="entry name" value="DNA_RNA-BINDING PROTEIN KIN17"/>
    <property type="match status" value="1"/>
</dbReference>
<dbReference type="InterPro" id="IPR036236">
    <property type="entry name" value="Znf_C2H2_sf"/>
</dbReference>
<keyword evidence="3" id="KW-0863">Zinc-finger</keyword>
<accession>A0A8W8M4L6</accession>
<sequence length="431" mass="50562">MGKEKGGFLTPKAIANRIKAKGLQKLRWYCQMCQKQCRDENGFKCHMMSESHQRQLLLFAENPDKYIDDFSKEFMDGYLELLKRRFGTKRVNCNIVYQEYIAFREHIHMNSTQWETLTEFIKWLGREGKCVVDYTEKGWFVQYIDRDPETIKKQEQTKAKEKMDMDDEERTASLIQKQIKRAAEQGTVAKEVEYTELKRESEEEKVSLNFSGLVSKKKDEQPLKSSENPLAVKKPTEAEKPKKKASRWEKEEPKKEVKKDPFKPPKPGEKRKSALDEIMEFEEKKKEKTNRKDYWLTEGIVVKIVTKKLGEKFYKKKAVVKSTSMSVWRIVWILMEICFFQEVQDLYRAVIKTIDSGDKIRVDQNHLETVIPAQGKLVKIVNGAYRGYDAVLESIEEKKFCCTVSIHSGPLRGRVIDNVQYEDISKIYQPT</sequence>
<dbReference type="InterPro" id="IPR038254">
    <property type="entry name" value="KIN17_WH-like_sf"/>
</dbReference>
<dbReference type="Pfam" id="PF10357">
    <property type="entry name" value="WH_KIN17"/>
    <property type="match status" value="1"/>
</dbReference>
<dbReference type="Pfam" id="PF25092">
    <property type="entry name" value="SH3_KIN17_C"/>
    <property type="match status" value="1"/>
</dbReference>
<keyword evidence="9" id="KW-1185">Reference proteome</keyword>
<dbReference type="EnsemblMetazoa" id="G30554.1">
    <property type="protein sequence ID" value="G30554.1:cds"/>
    <property type="gene ID" value="G30554"/>
</dbReference>